<proteinExistence type="predicted"/>
<dbReference type="Proteomes" id="UP000078290">
    <property type="component" value="Unassembled WGS sequence"/>
</dbReference>
<organism evidence="1 2">
    <name type="scientific">Parageobacillus thermoglucosidasius</name>
    <name type="common">Geobacillus thermoglucosidasius</name>
    <dbReference type="NCBI Taxonomy" id="1426"/>
    <lineage>
        <taxon>Bacteria</taxon>
        <taxon>Bacillati</taxon>
        <taxon>Bacillota</taxon>
        <taxon>Bacilli</taxon>
        <taxon>Bacillales</taxon>
        <taxon>Anoxybacillaceae</taxon>
        <taxon>Parageobacillus</taxon>
    </lineage>
</organism>
<dbReference type="EMBL" id="LXMA01000023">
    <property type="protein sequence ID" value="OAT72801.1"/>
    <property type="molecule type" value="Genomic_DNA"/>
</dbReference>
<dbReference type="AlphaFoldDB" id="A0A1B7KRS8"/>
<gene>
    <name evidence="1" type="ORF">A7K69_07620</name>
</gene>
<protein>
    <submittedName>
        <fullName evidence="1">Uncharacterized protein</fullName>
    </submittedName>
</protein>
<name>A0A1B7KRS8_PARTM</name>
<comment type="caution">
    <text evidence="1">The sequence shown here is derived from an EMBL/GenBank/DDBJ whole genome shotgun (WGS) entry which is preliminary data.</text>
</comment>
<accession>A0A1B7KRS8</accession>
<reference evidence="2" key="1">
    <citation type="submission" date="2016-05" db="EMBL/GenBank/DDBJ databases">
        <authorList>
            <person name="Wang W."/>
            <person name="Zhu L."/>
        </authorList>
    </citation>
    <scope>NUCLEOTIDE SEQUENCE [LARGE SCALE GENOMIC DNA]</scope>
    <source>
        <strain evidence="2">W-2</strain>
    </source>
</reference>
<sequence length="63" mass="7773">MVRFRRLVIQYAHNDDFLRITLCWMMCPKCKQETDKKRLYFLTSEVHWQKIVLDLLLPFPMNV</sequence>
<evidence type="ECO:0000313" key="2">
    <source>
        <dbReference type="Proteomes" id="UP000078290"/>
    </source>
</evidence>
<evidence type="ECO:0000313" key="1">
    <source>
        <dbReference type="EMBL" id="OAT72801.1"/>
    </source>
</evidence>